<dbReference type="GO" id="GO:0050709">
    <property type="term" value="P:negative regulation of protein secretion"/>
    <property type="evidence" value="ECO:0007669"/>
    <property type="project" value="InterPro"/>
</dbReference>
<dbReference type="Pfam" id="PF07201">
    <property type="entry name" value="HrpJ"/>
    <property type="match status" value="1"/>
</dbReference>
<proteinExistence type="predicted"/>
<evidence type="ECO:0000313" key="2">
    <source>
        <dbReference type="EMBL" id="QIR27153.1"/>
    </source>
</evidence>
<dbReference type="InterPro" id="IPR010812">
    <property type="entry name" value="HrpJ-like"/>
</dbReference>
<keyword evidence="3" id="KW-1185">Reference proteome</keyword>
<dbReference type="NCBIfam" id="TIGR02568">
    <property type="entry name" value="LcrE"/>
    <property type="match status" value="1"/>
</dbReference>
<dbReference type="GO" id="GO:0019867">
    <property type="term" value="C:outer membrane"/>
    <property type="evidence" value="ECO:0007669"/>
    <property type="project" value="InterPro"/>
</dbReference>
<name>A0A6G9RLH5_9ENTR</name>
<accession>A0A6G9RLH5</accession>
<evidence type="ECO:0000313" key="3">
    <source>
        <dbReference type="Proteomes" id="UP000503580"/>
    </source>
</evidence>
<organism evidence="2 3">
    <name type="scientific">Kluyvera genomosp. 3</name>
    <dbReference type="NCBI Taxonomy" id="2774055"/>
    <lineage>
        <taxon>Bacteria</taxon>
        <taxon>Pseudomonadati</taxon>
        <taxon>Pseudomonadota</taxon>
        <taxon>Gammaproteobacteria</taxon>
        <taxon>Enterobacterales</taxon>
        <taxon>Enterobacteriaceae</taxon>
        <taxon>Kluyvera</taxon>
    </lineage>
</organism>
<gene>
    <name evidence="2" type="primary">sctW</name>
    <name evidence="2" type="ORF">GY169_10230</name>
</gene>
<dbReference type="KEGG" id="kgn:GY169_10230"/>
<dbReference type="GO" id="GO:0009986">
    <property type="term" value="C:cell surface"/>
    <property type="evidence" value="ECO:0007669"/>
    <property type="project" value="InterPro"/>
</dbReference>
<dbReference type="GO" id="GO:0030254">
    <property type="term" value="P:protein secretion by the type III secretion system"/>
    <property type="evidence" value="ECO:0007669"/>
    <property type="project" value="InterPro"/>
</dbReference>
<evidence type="ECO:0000259" key="1">
    <source>
        <dbReference type="Pfam" id="PF07201"/>
    </source>
</evidence>
<sequence>MAIGINNNSPSMQIYMQRRDKLSTEKQTLSDQNEIKNALAGDDAAIVEDESPAALLQRFASATDEMSAAMSQFRSRRDYDKKMGASAETSFDQVLDEDVFPKADQLVKIMKGQQGANIENMLRHARSLFPDESDLVLVLRETLRRRELDEVVRKRLKKLLSQVEKEADPKRLKAGINVALKARLFGKTLSMSPAIMRESYRSFLESEDHEIEVYQDWVTTYGIERRSIVVNFMEDAILSDIDSADPSCSHVEFSYLLGRVGQIKMIRSCDALFIKNVLSDQAVREVNHDEGSWLFFMFGILRGPQDINELLTLTVGDYLRFVKRAEQAQFLQSVYTNCKKLPCEAFISLEERNNLLMYFETLINKALHNENIERRNAADAPISKEHE</sequence>
<protein>
    <submittedName>
        <fullName evidence="2">Type III secretion system gatekeeper subunit SctW</fullName>
    </submittedName>
</protein>
<dbReference type="Gene3D" id="1.10.150.630">
    <property type="match status" value="1"/>
</dbReference>
<dbReference type="InterPro" id="IPR003520">
    <property type="entry name" value="Invas_InvE"/>
</dbReference>
<dbReference type="Proteomes" id="UP000503580">
    <property type="component" value="Chromosome"/>
</dbReference>
<dbReference type="RefSeq" id="WP_167575673.1">
    <property type="nucleotide sequence ID" value="NZ_CP050321.1"/>
</dbReference>
<dbReference type="InterPro" id="IPR013401">
    <property type="entry name" value="T3SS_LcrE"/>
</dbReference>
<feature type="domain" description="Hypersensitivity response secretion-like HrpJ" evidence="1">
    <location>
        <begin position="59"/>
        <end position="221"/>
    </location>
</feature>
<dbReference type="SUPFAM" id="SSF140591">
    <property type="entry name" value="Type III secretion system domain"/>
    <property type="match status" value="1"/>
</dbReference>
<reference evidence="2 3" key="1">
    <citation type="submission" date="2020-02" db="EMBL/GenBank/DDBJ databases">
        <title>Whole genome PO2S7.</title>
        <authorList>
            <person name="Singha K.M."/>
        </authorList>
    </citation>
    <scope>NUCLEOTIDE SEQUENCE [LARGE SCALE GENOMIC DNA]</scope>
    <source>
        <strain evidence="2 3">PO2S7</strain>
    </source>
</reference>
<dbReference type="EMBL" id="CP050321">
    <property type="protein sequence ID" value="QIR27153.1"/>
    <property type="molecule type" value="Genomic_DNA"/>
</dbReference>
<dbReference type="PRINTS" id="PR01344">
    <property type="entry name" value="INVEPROTEIN"/>
</dbReference>
<dbReference type="AlphaFoldDB" id="A0A6G9RLH5"/>